<evidence type="ECO:0000313" key="3">
    <source>
        <dbReference type="Proteomes" id="UP001620626"/>
    </source>
</evidence>
<name>A0ABD2ILX0_9BILA</name>
<comment type="caution">
    <text evidence="2">The sequence shown here is derived from an EMBL/GenBank/DDBJ whole genome shotgun (WGS) entry which is preliminary data.</text>
</comment>
<organism evidence="2 3">
    <name type="scientific">Heterodera trifolii</name>
    <dbReference type="NCBI Taxonomy" id="157864"/>
    <lineage>
        <taxon>Eukaryota</taxon>
        <taxon>Metazoa</taxon>
        <taxon>Ecdysozoa</taxon>
        <taxon>Nematoda</taxon>
        <taxon>Chromadorea</taxon>
        <taxon>Rhabditida</taxon>
        <taxon>Tylenchina</taxon>
        <taxon>Tylenchomorpha</taxon>
        <taxon>Tylenchoidea</taxon>
        <taxon>Heteroderidae</taxon>
        <taxon>Heteroderinae</taxon>
        <taxon>Heterodera</taxon>
    </lineage>
</organism>
<dbReference type="Proteomes" id="UP001620626">
    <property type="component" value="Unassembled WGS sequence"/>
</dbReference>
<reference evidence="2 3" key="1">
    <citation type="submission" date="2024-10" db="EMBL/GenBank/DDBJ databases">
        <authorList>
            <person name="Kim D."/>
        </authorList>
    </citation>
    <scope>NUCLEOTIDE SEQUENCE [LARGE SCALE GENOMIC DNA]</scope>
    <source>
        <strain evidence="2">BH-2024</strain>
    </source>
</reference>
<proteinExistence type="predicted"/>
<accession>A0ABD2ILX0</accession>
<dbReference type="AlphaFoldDB" id="A0ABD2ILX0"/>
<protein>
    <submittedName>
        <fullName evidence="2">Uncharacterized protein</fullName>
    </submittedName>
</protein>
<dbReference type="EMBL" id="JBICBT010001143">
    <property type="protein sequence ID" value="KAL3081084.1"/>
    <property type="molecule type" value="Genomic_DNA"/>
</dbReference>
<evidence type="ECO:0000313" key="2">
    <source>
        <dbReference type="EMBL" id="KAL3081084.1"/>
    </source>
</evidence>
<gene>
    <name evidence="2" type="ORF">niasHT_037552</name>
</gene>
<keyword evidence="3" id="KW-1185">Reference proteome</keyword>
<evidence type="ECO:0000256" key="1">
    <source>
        <dbReference type="SAM" id="MobiDB-lite"/>
    </source>
</evidence>
<feature type="region of interest" description="Disordered" evidence="1">
    <location>
        <begin position="1"/>
        <end position="39"/>
    </location>
</feature>
<sequence length="108" mass="12061">MDEEGTQHQPMDGQPKKREAEGTKFGSRRKKREETSLKSSVSIIHQLNIFAEMTVRGRETPGGKRGGGGGFCTGISSLCVDRLEPEPTNVLWRVFGLCVRWDVGEKRI</sequence>